<evidence type="ECO:0000256" key="8">
    <source>
        <dbReference type="ARBA" id="ARBA00023033"/>
    </source>
</evidence>
<dbReference type="InterPro" id="IPR002401">
    <property type="entry name" value="Cyt_P450_E_grp-I"/>
</dbReference>
<reference evidence="10 11" key="1">
    <citation type="submission" date="2024-02" db="EMBL/GenBank/DDBJ databases">
        <title>A draft genome for the cacao thread blight pathogen Marasmius crinis-equi.</title>
        <authorList>
            <person name="Cohen S.P."/>
            <person name="Baruah I.K."/>
            <person name="Amoako-Attah I."/>
            <person name="Bukari Y."/>
            <person name="Meinhardt L.W."/>
            <person name="Bailey B.A."/>
        </authorList>
    </citation>
    <scope>NUCLEOTIDE SEQUENCE [LARGE SCALE GENOMIC DNA]</scope>
    <source>
        <strain evidence="10 11">GH-76</strain>
    </source>
</reference>
<dbReference type="Gene3D" id="1.10.630.10">
    <property type="entry name" value="Cytochrome P450"/>
    <property type="match status" value="1"/>
</dbReference>
<dbReference type="PRINTS" id="PR00463">
    <property type="entry name" value="EP450I"/>
</dbReference>
<keyword evidence="8 9" id="KW-0503">Monooxygenase</keyword>
<evidence type="ECO:0000256" key="1">
    <source>
        <dbReference type="ARBA" id="ARBA00001971"/>
    </source>
</evidence>
<dbReference type="CDD" id="cd11065">
    <property type="entry name" value="CYP64-like"/>
    <property type="match status" value="1"/>
</dbReference>
<comment type="caution">
    <text evidence="10">The sequence shown here is derived from an EMBL/GenBank/DDBJ whole genome shotgun (WGS) entry which is preliminary data.</text>
</comment>
<dbReference type="PROSITE" id="PS00086">
    <property type="entry name" value="CYTOCHROME_P450"/>
    <property type="match status" value="1"/>
</dbReference>
<dbReference type="InterPro" id="IPR036396">
    <property type="entry name" value="Cyt_P450_sf"/>
</dbReference>
<comment type="pathway">
    <text evidence="2">Secondary metabolite biosynthesis.</text>
</comment>
<name>A0ABR3ET04_9AGAR</name>
<dbReference type="PANTHER" id="PTHR46300:SF5">
    <property type="entry name" value="CYTOCHROME P450"/>
    <property type="match status" value="1"/>
</dbReference>
<keyword evidence="6 9" id="KW-0560">Oxidoreductase</keyword>
<dbReference type="SUPFAM" id="SSF48264">
    <property type="entry name" value="Cytochrome P450"/>
    <property type="match status" value="1"/>
</dbReference>
<evidence type="ECO:0000256" key="7">
    <source>
        <dbReference type="ARBA" id="ARBA00023004"/>
    </source>
</evidence>
<comment type="similarity">
    <text evidence="3 9">Belongs to the cytochrome P450 family.</text>
</comment>
<keyword evidence="7 9" id="KW-0408">Iron</keyword>
<dbReference type="InterPro" id="IPR017972">
    <property type="entry name" value="Cyt_P450_CS"/>
</dbReference>
<evidence type="ECO:0000256" key="6">
    <source>
        <dbReference type="ARBA" id="ARBA00023002"/>
    </source>
</evidence>
<evidence type="ECO:0000256" key="9">
    <source>
        <dbReference type="RuleBase" id="RU000461"/>
    </source>
</evidence>
<sequence length="444" mass="50286">DVIYLEALGRKIVVLGSLEAAQALLDNRGANYSCRPTFPLYKIMGWEPILTMLQYGKRFLKHRRMLQQYLGGQKESLSFDHIIAEEARLLVKNFSNAAPGTHRDYLQRYTVSNIMRAAFGHQVRSSDDAFLKIANDLTASIHASGPPGSTAIDVFPWLRYMPLWFPGNHYLSVALASYETTRRLFEYPLEFVRDRMKTQNYEKSFLSEKLEECEGNMDPEHLEDIKGAAAALFIAGEDTTYASLQIFCLTMLLHPEYQQRAYEEIVSVLGPNTIPDLNDRKSLPFVEGIVQEVLRWSPVAPLGIPHRVINDDVYNGMFIPKGATVIANIRGMSRNEKVYSNPDVFDPTRFLPQPQGRGEPHFSPVWGFGRRICPGRHFADMELWYAMACTLATLEITPGKDDTGNLKLPEEKWSDGIVREPFPFEFEVTPRSGAAAKLIAQIES</sequence>
<dbReference type="EMBL" id="JBAHYK010002028">
    <property type="protein sequence ID" value="KAL0566046.1"/>
    <property type="molecule type" value="Genomic_DNA"/>
</dbReference>
<dbReference type="InterPro" id="IPR001128">
    <property type="entry name" value="Cyt_P450"/>
</dbReference>
<dbReference type="PRINTS" id="PR00385">
    <property type="entry name" value="P450"/>
</dbReference>
<evidence type="ECO:0000256" key="3">
    <source>
        <dbReference type="ARBA" id="ARBA00010617"/>
    </source>
</evidence>
<dbReference type="Proteomes" id="UP001465976">
    <property type="component" value="Unassembled WGS sequence"/>
</dbReference>
<accession>A0ABR3ET04</accession>
<evidence type="ECO:0000313" key="10">
    <source>
        <dbReference type="EMBL" id="KAL0566046.1"/>
    </source>
</evidence>
<evidence type="ECO:0000313" key="11">
    <source>
        <dbReference type="Proteomes" id="UP001465976"/>
    </source>
</evidence>
<comment type="cofactor">
    <cofactor evidence="1">
        <name>heme</name>
        <dbReference type="ChEBI" id="CHEBI:30413"/>
    </cofactor>
</comment>
<organism evidence="10 11">
    <name type="scientific">Marasmius crinis-equi</name>
    <dbReference type="NCBI Taxonomy" id="585013"/>
    <lineage>
        <taxon>Eukaryota</taxon>
        <taxon>Fungi</taxon>
        <taxon>Dikarya</taxon>
        <taxon>Basidiomycota</taxon>
        <taxon>Agaricomycotina</taxon>
        <taxon>Agaricomycetes</taxon>
        <taxon>Agaricomycetidae</taxon>
        <taxon>Agaricales</taxon>
        <taxon>Marasmiineae</taxon>
        <taxon>Marasmiaceae</taxon>
        <taxon>Marasmius</taxon>
    </lineage>
</organism>
<keyword evidence="11" id="KW-1185">Reference proteome</keyword>
<dbReference type="PANTHER" id="PTHR46300">
    <property type="entry name" value="P450, PUTATIVE (EUROFUNG)-RELATED-RELATED"/>
    <property type="match status" value="1"/>
</dbReference>
<protein>
    <recommendedName>
        <fullName evidence="12">Cytochrome P450</fullName>
    </recommendedName>
</protein>
<dbReference type="Pfam" id="PF00067">
    <property type="entry name" value="p450"/>
    <property type="match status" value="1"/>
</dbReference>
<proteinExistence type="inferred from homology"/>
<evidence type="ECO:0000256" key="2">
    <source>
        <dbReference type="ARBA" id="ARBA00005179"/>
    </source>
</evidence>
<keyword evidence="5 9" id="KW-0479">Metal-binding</keyword>
<evidence type="ECO:0008006" key="12">
    <source>
        <dbReference type="Google" id="ProtNLM"/>
    </source>
</evidence>
<evidence type="ECO:0000256" key="5">
    <source>
        <dbReference type="ARBA" id="ARBA00022723"/>
    </source>
</evidence>
<evidence type="ECO:0000256" key="4">
    <source>
        <dbReference type="ARBA" id="ARBA00022617"/>
    </source>
</evidence>
<feature type="non-terminal residue" evidence="10">
    <location>
        <position position="1"/>
    </location>
</feature>
<gene>
    <name evidence="10" type="ORF">V5O48_015973</name>
</gene>
<keyword evidence="4 9" id="KW-0349">Heme</keyword>
<dbReference type="InterPro" id="IPR050364">
    <property type="entry name" value="Cytochrome_P450_fung"/>
</dbReference>